<evidence type="ECO:0000313" key="1">
    <source>
        <dbReference type="EMBL" id="SHD75690.1"/>
    </source>
</evidence>
<dbReference type="EMBL" id="LT669839">
    <property type="protein sequence ID" value="SHD75690.1"/>
    <property type="molecule type" value="Genomic_DNA"/>
</dbReference>
<sequence>MAYVEHFANLYNEKYNKNIYGVSDEVK</sequence>
<keyword evidence="2" id="KW-1185">Reference proteome</keyword>
<dbReference type="AlphaFoldDB" id="A0A1M4PJP1"/>
<dbReference type="Proteomes" id="UP000245423">
    <property type="component" value="Chromosome 1"/>
</dbReference>
<evidence type="ECO:0000313" key="2">
    <source>
        <dbReference type="Proteomes" id="UP000245423"/>
    </source>
</evidence>
<accession>A0A1M4PJP1</accession>
<name>A0A1M4PJP1_9FIRM</name>
<proteinExistence type="predicted"/>
<organism evidence="1 2">
    <name type="scientific">[Clostridium] ultunense Esp</name>
    <dbReference type="NCBI Taxonomy" id="1288971"/>
    <lineage>
        <taxon>Bacteria</taxon>
        <taxon>Bacillati</taxon>
        <taxon>Bacillota</taxon>
        <taxon>Tissierellia</taxon>
        <taxon>Tissierellales</taxon>
        <taxon>Tepidimicrobiaceae</taxon>
        <taxon>Schnuerera</taxon>
    </lineage>
</organism>
<gene>
    <name evidence="1" type="ORF">CUESP1_0295</name>
</gene>
<protein>
    <submittedName>
        <fullName evidence="1">Uncharacterized protein</fullName>
    </submittedName>
</protein>
<reference evidence="1 2" key="1">
    <citation type="submission" date="2016-11" db="EMBL/GenBank/DDBJ databases">
        <authorList>
            <person name="Manzoor S."/>
        </authorList>
    </citation>
    <scope>NUCLEOTIDE SEQUENCE [LARGE SCALE GENOMIC DNA]</scope>
    <source>
        <strain evidence="1">Clostridium ultunense strain Esp</strain>
    </source>
</reference>